<evidence type="ECO:0000313" key="5">
    <source>
        <dbReference type="Proteomes" id="UP001557470"/>
    </source>
</evidence>
<gene>
    <name evidence="4" type="ORF">UPYG_G00136970</name>
</gene>
<dbReference type="PANTHER" id="PTHR10024:SF234">
    <property type="entry name" value="SYNAPTOTAGMIN-15-RELATED"/>
    <property type="match status" value="1"/>
</dbReference>
<keyword evidence="5" id="KW-1185">Reference proteome</keyword>
<comment type="caution">
    <text evidence="4">The sequence shown here is derived from an EMBL/GenBank/DDBJ whole genome shotgun (WGS) entry which is preliminary data.</text>
</comment>
<dbReference type="Gene3D" id="2.60.40.150">
    <property type="entry name" value="C2 domain"/>
    <property type="match status" value="2"/>
</dbReference>
<evidence type="ECO:0000256" key="2">
    <source>
        <dbReference type="SAM" id="Phobius"/>
    </source>
</evidence>
<protein>
    <recommendedName>
        <fullName evidence="3">C2 domain-containing protein</fullName>
    </recommendedName>
</protein>
<dbReference type="Proteomes" id="UP001557470">
    <property type="component" value="Unassembled WGS sequence"/>
</dbReference>
<dbReference type="InterPro" id="IPR035892">
    <property type="entry name" value="C2_domain_sf"/>
</dbReference>
<comment type="similarity">
    <text evidence="1">Belongs to the synaptotagmin family.</text>
</comment>
<organism evidence="4 5">
    <name type="scientific">Umbra pygmaea</name>
    <name type="common">Eastern mudminnow</name>
    <dbReference type="NCBI Taxonomy" id="75934"/>
    <lineage>
        <taxon>Eukaryota</taxon>
        <taxon>Metazoa</taxon>
        <taxon>Chordata</taxon>
        <taxon>Craniata</taxon>
        <taxon>Vertebrata</taxon>
        <taxon>Euteleostomi</taxon>
        <taxon>Actinopterygii</taxon>
        <taxon>Neopterygii</taxon>
        <taxon>Teleostei</taxon>
        <taxon>Protacanthopterygii</taxon>
        <taxon>Esociformes</taxon>
        <taxon>Umbridae</taxon>
        <taxon>Umbra</taxon>
    </lineage>
</organism>
<dbReference type="AlphaFoldDB" id="A0ABD0WUE1"/>
<dbReference type="Pfam" id="PF00168">
    <property type="entry name" value="C2"/>
    <property type="match status" value="2"/>
</dbReference>
<dbReference type="PROSITE" id="PS50004">
    <property type="entry name" value="C2"/>
    <property type="match status" value="2"/>
</dbReference>
<feature type="domain" description="C2" evidence="3">
    <location>
        <begin position="280"/>
        <end position="408"/>
    </location>
</feature>
<evidence type="ECO:0000313" key="4">
    <source>
        <dbReference type="EMBL" id="KAL0984091.1"/>
    </source>
</evidence>
<keyword evidence="2" id="KW-1133">Transmembrane helix</keyword>
<keyword evidence="2" id="KW-0812">Transmembrane</keyword>
<dbReference type="SUPFAM" id="SSF49562">
    <property type="entry name" value="C2 domain (Calcium/lipid-binding domain, CaLB)"/>
    <property type="match status" value="2"/>
</dbReference>
<dbReference type="SMART" id="SM00239">
    <property type="entry name" value="C2"/>
    <property type="match status" value="2"/>
</dbReference>
<dbReference type="PANTHER" id="PTHR10024">
    <property type="entry name" value="SYNAPTOTAGMIN"/>
    <property type="match status" value="1"/>
</dbReference>
<feature type="transmembrane region" description="Helical" evidence="2">
    <location>
        <begin position="20"/>
        <end position="49"/>
    </location>
</feature>
<keyword evidence="2" id="KW-0472">Membrane</keyword>
<reference evidence="4 5" key="1">
    <citation type="submission" date="2024-06" db="EMBL/GenBank/DDBJ databases">
        <authorList>
            <person name="Pan Q."/>
            <person name="Wen M."/>
            <person name="Jouanno E."/>
            <person name="Zahm M."/>
            <person name="Klopp C."/>
            <person name="Cabau C."/>
            <person name="Louis A."/>
            <person name="Berthelot C."/>
            <person name="Parey E."/>
            <person name="Roest Crollius H."/>
            <person name="Montfort J."/>
            <person name="Robinson-Rechavi M."/>
            <person name="Bouchez O."/>
            <person name="Lampietro C."/>
            <person name="Lopez Roques C."/>
            <person name="Donnadieu C."/>
            <person name="Postlethwait J."/>
            <person name="Bobe J."/>
            <person name="Verreycken H."/>
            <person name="Guiguen Y."/>
        </authorList>
    </citation>
    <scope>NUCLEOTIDE SEQUENCE [LARGE SCALE GENOMIC DNA]</scope>
    <source>
        <strain evidence="4">Up_M1</strain>
        <tissue evidence="4">Testis</tissue>
    </source>
</reference>
<accession>A0ABD0WUE1</accession>
<name>A0ABD0WUE1_UMBPY</name>
<evidence type="ECO:0000259" key="3">
    <source>
        <dbReference type="PROSITE" id="PS50004"/>
    </source>
</evidence>
<feature type="domain" description="C2" evidence="3">
    <location>
        <begin position="147"/>
        <end position="268"/>
    </location>
</feature>
<dbReference type="EMBL" id="JAGEUA010000004">
    <property type="protein sequence ID" value="KAL0984091.1"/>
    <property type="molecule type" value="Genomic_DNA"/>
</dbReference>
<dbReference type="InterPro" id="IPR000008">
    <property type="entry name" value="C2_dom"/>
</dbReference>
<sequence length="414" mass="46482">MVNITIGKELEGLTTTTKNMAYSTLLLAVGLSLGSFLLLLIGVYIYFLWRRKGQKQCKEYVSTTTLPSCTTPILLTQRSRNGPDEIPFLLPPRLKSSPRKREREEKKMGGMELINTHRGSLTVESWYPVGTLREDLYWVPDVSDASPRPDRAVQLCFSVAFRHDNEQLLITLLHLSNFPACFHGNVTLAELRLLPDNRRRHQAKARCEGCNLEFNDSFVFQVSSVCVSQCVLSVCVLSVDQGGGRHTVGRVLFPLEGQLGEGGRLLWKDLETSYNNQFSELGEMQVSLNYCPSLQRLTVARLKARGLQSHTDTGVYFQVSLHIHSQLIKSQRTPVVSGEAEPDFSNKMTFKLRPSQVDKACLCLELFGQGPAPIGVVMLGPLMYARGPQLHHWTDMLNTPNELVKQWHGLGRPT</sequence>
<proteinExistence type="inferred from homology"/>
<evidence type="ECO:0000256" key="1">
    <source>
        <dbReference type="ARBA" id="ARBA00006996"/>
    </source>
</evidence>